<organism evidence="1">
    <name type="scientific">Streptomyces sp. NBC_00003</name>
    <dbReference type="NCBI Taxonomy" id="2903608"/>
    <lineage>
        <taxon>Bacteria</taxon>
        <taxon>Bacillati</taxon>
        <taxon>Actinomycetota</taxon>
        <taxon>Actinomycetes</taxon>
        <taxon>Kitasatosporales</taxon>
        <taxon>Streptomycetaceae</taxon>
        <taxon>Streptomyces</taxon>
    </lineage>
</organism>
<sequence>MITLAFTPDDRGDILNDTARKSLSEGLFTIESLTPTDFRYSYFVYPTLFSIGYMEFLPDAPVPVMDLMYCLGYSLRDLPRDGKSRISFTENSETIHLVLSGGVVKAVSSANPDRHGECSASEYYSAVRTFIDSGMRHILGKYPQLDGHQAFSELAELAAT</sequence>
<accession>A0AAU2UVQ0</accession>
<name>A0AAU2UVQ0_9ACTN</name>
<gene>
    <name evidence="1" type="ORF">OG549_00375</name>
</gene>
<reference evidence="1" key="1">
    <citation type="submission" date="2022-10" db="EMBL/GenBank/DDBJ databases">
        <title>The complete genomes of actinobacterial strains from the NBC collection.</title>
        <authorList>
            <person name="Joergensen T.S."/>
            <person name="Alvarez Arevalo M."/>
            <person name="Sterndorff E.B."/>
            <person name="Faurdal D."/>
            <person name="Vuksanovic O."/>
            <person name="Mourched A.-S."/>
            <person name="Charusanti P."/>
            <person name="Shaw S."/>
            <person name="Blin K."/>
            <person name="Weber T."/>
        </authorList>
    </citation>
    <scope>NUCLEOTIDE SEQUENCE</scope>
    <source>
        <strain evidence="1">NBC_00003</strain>
    </source>
</reference>
<evidence type="ECO:0000313" key="1">
    <source>
        <dbReference type="EMBL" id="WTW59229.1"/>
    </source>
</evidence>
<dbReference type="AlphaFoldDB" id="A0AAU2UVQ0"/>
<protein>
    <submittedName>
        <fullName evidence="1">Uncharacterized protein</fullName>
    </submittedName>
</protein>
<proteinExistence type="predicted"/>
<dbReference type="EMBL" id="CP108318">
    <property type="protein sequence ID" value="WTW59229.1"/>
    <property type="molecule type" value="Genomic_DNA"/>
</dbReference>